<dbReference type="PROSITE" id="PS01180">
    <property type="entry name" value="CUB"/>
    <property type="match status" value="4"/>
</dbReference>
<evidence type="ECO:0000256" key="4">
    <source>
        <dbReference type="SAM" id="SignalP"/>
    </source>
</evidence>
<dbReference type="EMBL" id="CAXLJM020000133">
    <property type="protein sequence ID" value="CAL8140025.1"/>
    <property type="molecule type" value="Genomic_DNA"/>
</dbReference>
<sequence length="764" mass="84965">MSFKIFYILLYFRSSCVFSSTISINEDARKNAIVGSRNERSFIGDISQHDEDVSNLEVQRKQTFLLGNPSSDINWQLNQPSDDYEEKNFLDIIAQEVAGLYHMGSCGGSLESLKSGIITYKEYTNYTDNENCTWSIEMPEATGILFTLEKSGFERCCDFLTIYPMGDNKAVNSSPRELGDTNSSVIVSGSEAIVRFTSDSSAIGYGFRLSFQKIPDLGSSVEDVECGGVLTGDAGILNYKLGMDYSNNEWCVWLLHSKASMSFTFYIIQEGFESCCDYLLVNAIDPESGRLQNDTKKLNAQTPFHIIEASSVIITFYSDDSKPGTGFSLQFSSLGSDVNPKYNYKLHHTTNNNGTVKYPDAQMNWEGGNVDERDTIYVIASNAVTNESAGQYGTALNWRSGIFQRMHGSCLYDSLIIYESVFSNERKGSNTHRNWLEKAQFPIRNETFCPEFITTRESNNLLILPEPSFIIIFKVLSARGNGSGTSFKFDYHKKTFVCGGLLEPLESEFGEISYKEDSRYANNENCTWTIEIPGAEIIGFNLEKSGFETCCDGLTVMTSRSNSFDVDLTQSAILKYENSNASFLGSRAMVTFSSDDTSVGTGFRLRYQKLTISNKSDGACGGIVKPLEGEVGLITYNENENYEDNEYCIWLIEVPMAQNISFNLEKNGFEGDFDYLVVISTDALGFSRGLSFKLTSATPTASVAGPRAVVRFSSGDFEIGSGFRLLFGSSEHTLLTQEAVANRPHTKNVSVTQDSAVLRFLDLF</sequence>
<organism evidence="6 7">
    <name type="scientific">Orchesella dallaii</name>
    <dbReference type="NCBI Taxonomy" id="48710"/>
    <lineage>
        <taxon>Eukaryota</taxon>
        <taxon>Metazoa</taxon>
        <taxon>Ecdysozoa</taxon>
        <taxon>Arthropoda</taxon>
        <taxon>Hexapoda</taxon>
        <taxon>Collembola</taxon>
        <taxon>Entomobryomorpha</taxon>
        <taxon>Entomobryoidea</taxon>
        <taxon>Orchesellidae</taxon>
        <taxon>Orchesellinae</taxon>
        <taxon>Orchesella</taxon>
    </lineage>
</organism>
<dbReference type="InterPro" id="IPR000859">
    <property type="entry name" value="CUB_dom"/>
</dbReference>
<name>A0ABP1RZV0_9HEXA</name>
<evidence type="ECO:0000259" key="5">
    <source>
        <dbReference type="PROSITE" id="PS01180"/>
    </source>
</evidence>
<comment type="caution">
    <text evidence="6">The sequence shown here is derived from an EMBL/GenBank/DDBJ whole genome shotgun (WGS) entry which is preliminary data.</text>
</comment>
<dbReference type="Proteomes" id="UP001642540">
    <property type="component" value="Unassembled WGS sequence"/>
</dbReference>
<evidence type="ECO:0000256" key="1">
    <source>
        <dbReference type="ARBA" id="ARBA00022737"/>
    </source>
</evidence>
<feature type="domain" description="CUB" evidence="5">
    <location>
        <begin position="498"/>
        <end position="610"/>
    </location>
</feature>
<proteinExistence type="predicted"/>
<reference evidence="6 7" key="1">
    <citation type="submission" date="2024-08" db="EMBL/GenBank/DDBJ databases">
        <authorList>
            <person name="Cucini C."/>
            <person name="Frati F."/>
        </authorList>
    </citation>
    <scope>NUCLEOTIDE SEQUENCE [LARGE SCALE GENOMIC DNA]</scope>
</reference>
<dbReference type="SUPFAM" id="SSF49854">
    <property type="entry name" value="Spermadhesin, CUB domain"/>
    <property type="match status" value="4"/>
</dbReference>
<evidence type="ECO:0000256" key="3">
    <source>
        <dbReference type="PROSITE-ProRule" id="PRU00059"/>
    </source>
</evidence>
<dbReference type="PANTHER" id="PTHR24251">
    <property type="entry name" value="OVOCHYMASE-RELATED"/>
    <property type="match status" value="1"/>
</dbReference>
<dbReference type="Gene3D" id="2.60.120.290">
    <property type="entry name" value="Spermadhesin, CUB domain"/>
    <property type="match status" value="4"/>
</dbReference>
<keyword evidence="1" id="KW-0677">Repeat</keyword>
<evidence type="ECO:0000313" key="7">
    <source>
        <dbReference type="Proteomes" id="UP001642540"/>
    </source>
</evidence>
<dbReference type="Pfam" id="PF00431">
    <property type="entry name" value="CUB"/>
    <property type="match status" value="2"/>
</dbReference>
<evidence type="ECO:0000256" key="2">
    <source>
        <dbReference type="ARBA" id="ARBA00023157"/>
    </source>
</evidence>
<protein>
    <recommendedName>
        <fullName evidence="5">CUB domain-containing protein</fullName>
    </recommendedName>
</protein>
<dbReference type="SMART" id="SM00042">
    <property type="entry name" value="CUB"/>
    <property type="match status" value="4"/>
</dbReference>
<feature type="domain" description="CUB" evidence="5">
    <location>
        <begin position="620"/>
        <end position="730"/>
    </location>
</feature>
<feature type="domain" description="CUB" evidence="5">
    <location>
        <begin position="106"/>
        <end position="214"/>
    </location>
</feature>
<accession>A0ABP1RZV0</accession>
<keyword evidence="2" id="KW-1015">Disulfide bond</keyword>
<evidence type="ECO:0000313" key="6">
    <source>
        <dbReference type="EMBL" id="CAL8140025.1"/>
    </source>
</evidence>
<feature type="chain" id="PRO_5046492331" description="CUB domain-containing protein" evidence="4">
    <location>
        <begin position="20"/>
        <end position="764"/>
    </location>
</feature>
<feature type="signal peptide" evidence="4">
    <location>
        <begin position="1"/>
        <end position="19"/>
    </location>
</feature>
<dbReference type="PANTHER" id="PTHR24251:SF37">
    <property type="entry name" value="CUB DOMAIN-CONTAINING PROTEIN"/>
    <property type="match status" value="1"/>
</dbReference>
<feature type="domain" description="CUB" evidence="5">
    <location>
        <begin position="226"/>
        <end position="334"/>
    </location>
</feature>
<gene>
    <name evidence="6" type="ORF">ODALV1_LOCUS28108</name>
</gene>
<keyword evidence="7" id="KW-1185">Reference proteome</keyword>
<keyword evidence="4" id="KW-0732">Signal</keyword>
<dbReference type="CDD" id="cd00041">
    <property type="entry name" value="CUB"/>
    <property type="match status" value="3"/>
</dbReference>
<comment type="caution">
    <text evidence="3">Lacks conserved residue(s) required for the propagation of feature annotation.</text>
</comment>
<dbReference type="InterPro" id="IPR035914">
    <property type="entry name" value="Sperma_CUB_dom_sf"/>
</dbReference>